<gene>
    <name evidence="2" type="primary">ga00380</name>
    <name evidence="2" type="ORF">PR202_ga00380</name>
</gene>
<sequence length="253" mass="28567">MQHGLPSVEIAQRDVWDDKIAALLRSHGILGPKIPQKNLPKISKKNPRVGKSGAIPNIRPCGRADIPEWTGKPSLPDEDPDALWFLGDIILTPKSNVDLNDGSIGKGRQDDGDGSDSISIACARTRVAEKRYLLKRDLGPAFFELGFDRMGEDVALTWTSDEEMKFYNIIQKNRFPSKLWKKLRAAFDYKSREDIVSYYYNVYLVRANAFRNRAASCGDDPMAYLPTSSSWWSPLLPSPAQLSCFPIQIKWMF</sequence>
<evidence type="ECO:0000313" key="2">
    <source>
        <dbReference type="EMBL" id="GJM84687.1"/>
    </source>
</evidence>
<dbReference type="Proteomes" id="UP001054889">
    <property type="component" value="Unassembled WGS sequence"/>
</dbReference>
<name>A0AAV5BGW6_ELECO</name>
<dbReference type="PANTHER" id="PTHR46872">
    <property type="entry name" value="DNA BINDING PROTEIN"/>
    <property type="match status" value="1"/>
</dbReference>
<dbReference type="InterPro" id="IPR001005">
    <property type="entry name" value="SANT/Myb"/>
</dbReference>
<dbReference type="PANTHER" id="PTHR46872:SF10">
    <property type="entry name" value="MYB-LIKE DOMAIN-CONTAINING PROTEIN"/>
    <property type="match status" value="1"/>
</dbReference>
<reference evidence="2" key="2">
    <citation type="submission" date="2021-12" db="EMBL/GenBank/DDBJ databases">
        <title>Resequencing data analysis of finger millet.</title>
        <authorList>
            <person name="Hatakeyama M."/>
            <person name="Aluri S."/>
            <person name="Balachadran M.T."/>
            <person name="Sivarajan S.R."/>
            <person name="Poveda L."/>
            <person name="Shimizu-Inatsugi R."/>
            <person name="Schlapbach R."/>
            <person name="Sreeman S.M."/>
            <person name="Shimizu K.K."/>
        </authorList>
    </citation>
    <scope>NUCLEOTIDE SEQUENCE</scope>
</reference>
<evidence type="ECO:0000256" key="1">
    <source>
        <dbReference type="SAM" id="MobiDB-lite"/>
    </source>
</evidence>
<organism evidence="2 3">
    <name type="scientific">Eleusine coracana subsp. coracana</name>
    <dbReference type="NCBI Taxonomy" id="191504"/>
    <lineage>
        <taxon>Eukaryota</taxon>
        <taxon>Viridiplantae</taxon>
        <taxon>Streptophyta</taxon>
        <taxon>Embryophyta</taxon>
        <taxon>Tracheophyta</taxon>
        <taxon>Spermatophyta</taxon>
        <taxon>Magnoliopsida</taxon>
        <taxon>Liliopsida</taxon>
        <taxon>Poales</taxon>
        <taxon>Poaceae</taxon>
        <taxon>PACMAD clade</taxon>
        <taxon>Chloridoideae</taxon>
        <taxon>Cynodonteae</taxon>
        <taxon>Eleusininae</taxon>
        <taxon>Eleusine</taxon>
    </lineage>
</organism>
<comment type="caution">
    <text evidence="2">The sequence shown here is derived from an EMBL/GenBank/DDBJ whole genome shotgun (WGS) entry which is preliminary data.</text>
</comment>
<accession>A0AAV5BGW6</accession>
<dbReference type="AlphaFoldDB" id="A0AAV5BGW6"/>
<protein>
    <submittedName>
        <fullName evidence="2">Uncharacterized protein</fullName>
    </submittedName>
</protein>
<dbReference type="CDD" id="cd00167">
    <property type="entry name" value="SANT"/>
    <property type="match status" value="1"/>
</dbReference>
<feature type="region of interest" description="Disordered" evidence="1">
    <location>
        <begin position="35"/>
        <end position="63"/>
    </location>
</feature>
<reference evidence="2" key="1">
    <citation type="journal article" date="2018" name="DNA Res.">
        <title>Multiple hybrid de novo genome assembly of finger millet, an orphan allotetraploid crop.</title>
        <authorList>
            <person name="Hatakeyama M."/>
            <person name="Aluri S."/>
            <person name="Balachadran M.T."/>
            <person name="Sivarajan S.R."/>
            <person name="Patrignani A."/>
            <person name="Gruter S."/>
            <person name="Poveda L."/>
            <person name="Shimizu-Inatsugi R."/>
            <person name="Baeten J."/>
            <person name="Francoijs K.J."/>
            <person name="Nataraja K.N."/>
            <person name="Reddy Y.A.N."/>
            <person name="Phadnis S."/>
            <person name="Ravikumar R.L."/>
            <person name="Schlapbach R."/>
            <person name="Sreeman S.M."/>
            <person name="Shimizu K.K."/>
        </authorList>
    </citation>
    <scope>NUCLEOTIDE SEQUENCE</scope>
</reference>
<proteinExistence type="predicted"/>
<keyword evidence="3" id="KW-1185">Reference proteome</keyword>
<dbReference type="EMBL" id="BQKI01000001">
    <property type="protein sequence ID" value="GJM84687.1"/>
    <property type="molecule type" value="Genomic_DNA"/>
</dbReference>
<evidence type="ECO:0000313" key="3">
    <source>
        <dbReference type="Proteomes" id="UP001054889"/>
    </source>
</evidence>